<dbReference type="Proteomes" id="UP000886833">
    <property type="component" value="Unassembled WGS sequence"/>
</dbReference>
<dbReference type="EMBL" id="DVKQ01000080">
    <property type="protein sequence ID" value="HIT38048.1"/>
    <property type="molecule type" value="Genomic_DNA"/>
</dbReference>
<organism evidence="1 2">
    <name type="scientific">Candidatus Onthousia faecipullorum</name>
    <dbReference type="NCBI Taxonomy" id="2840887"/>
    <lineage>
        <taxon>Bacteria</taxon>
        <taxon>Bacillati</taxon>
        <taxon>Bacillota</taxon>
        <taxon>Bacilli</taxon>
        <taxon>Candidatus Onthousia</taxon>
    </lineage>
</organism>
<comment type="caution">
    <text evidence="1">The sequence shown here is derived from an EMBL/GenBank/DDBJ whole genome shotgun (WGS) entry which is preliminary data.</text>
</comment>
<sequence length="124" mass="14650">MEEKLKEGYDLIVIGNSYINYLHGVLIKKEQNEINELQELQEENLSFLFDTSLATCLYNGEVLKTSFNKKNNLFESTLLNREYKDNYNDEYTFQQTIIEKDQNFIQSIIKLDESIKKGSNHVKR</sequence>
<evidence type="ECO:0000313" key="1">
    <source>
        <dbReference type="EMBL" id="HIT38048.1"/>
    </source>
</evidence>
<dbReference type="AlphaFoldDB" id="A0A9D1GBZ9"/>
<proteinExistence type="predicted"/>
<reference evidence="1" key="1">
    <citation type="submission" date="2020-10" db="EMBL/GenBank/DDBJ databases">
        <authorList>
            <person name="Gilroy R."/>
        </authorList>
    </citation>
    <scope>NUCLEOTIDE SEQUENCE</scope>
    <source>
        <strain evidence="1">CHK195-26880</strain>
    </source>
</reference>
<reference evidence="1" key="2">
    <citation type="journal article" date="2021" name="PeerJ">
        <title>Extensive microbial diversity within the chicken gut microbiome revealed by metagenomics and culture.</title>
        <authorList>
            <person name="Gilroy R."/>
            <person name="Ravi A."/>
            <person name="Getino M."/>
            <person name="Pursley I."/>
            <person name="Horton D.L."/>
            <person name="Alikhan N.F."/>
            <person name="Baker D."/>
            <person name="Gharbi K."/>
            <person name="Hall N."/>
            <person name="Watson M."/>
            <person name="Adriaenssens E.M."/>
            <person name="Foster-Nyarko E."/>
            <person name="Jarju S."/>
            <person name="Secka A."/>
            <person name="Antonio M."/>
            <person name="Oren A."/>
            <person name="Chaudhuri R.R."/>
            <person name="La Ragione R."/>
            <person name="Hildebrand F."/>
            <person name="Pallen M.J."/>
        </authorList>
    </citation>
    <scope>NUCLEOTIDE SEQUENCE</scope>
    <source>
        <strain evidence="1">CHK195-26880</strain>
    </source>
</reference>
<evidence type="ECO:0000313" key="2">
    <source>
        <dbReference type="Proteomes" id="UP000886833"/>
    </source>
</evidence>
<protein>
    <submittedName>
        <fullName evidence="1">Uncharacterized protein</fullName>
    </submittedName>
</protein>
<accession>A0A9D1GBZ9</accession>
<name>A0A9D1GBZ9_9FIRM</name>
<gene>
    <name evidence="1" type="ORF">IAB59_06205</name>
</gene>